<dbReference type="GO" id="GO:0032259">
    <property type="term" value="P:methylation"/>
    <property type="evidence" value="ECO:0007669"/>
    <property type="project" value="UniProtKB-KW"/>
</dbReference>
<dbReference type="CDD" id="cd02440">
    <property type="entry name" value="AdoMet_MTases"/>
    <property type="match status" value="1"/>
</dbReference>
<keyword evidence="1" id="KW-0808">Transferase</keyword>
<dbReference type="SUPFAM" id="SSF53335">
    <property type="entry name" value="S-adenosyl-L-methionine-dependent methyltransferases"/>
    <property type="match status" value="1"/>
</dbReference>
<name>A0A1B8TUG2_9FLAO</name>
<dbReference type="Pfam" id="PF13489">
    <property type="entry name" value="Methyltransf_23"/>
    <property type="match status" value="1"/>
</dbReference>
<dbReference type="OrthoDB" id="2370471at2"/>
<dbReference type="Proteomes" id="UP000092612">
    <property type="component" value="Unassembled WGS sequence"/>
</dbReference>
<evidence type="ECO:0000313" key="2">
    <source>
        <dbReference type="Proteomes" id="UP000092612"/>
    </source>
</evidence>
<dbReference type="GO" id="GO:0008168">
    <property type="term" value="F:methyltransferase activity"/>
    <property type="evidence" value="ECO:0007669"/>
    <property type="project" value="UniProtKB-KW"/>
</dbReference>
<keyword evidence="1" id="KW-0489">Methyltransferase</keyword>
<proteinExistence type="predicted"/>
<organism evidence="1 2">
    <name type="scientific">Polaribacter reichenbachii</name>
    <dbReference type="NCBI Taxonomy" id="996801"/>
    <lineage>
        <taxon>Bacteria</taxon>
        <taxon>Pseudomonadati</taxon>
        <taxon>Bacteroidota</taxon>
        <taxon>Flavobacteriia</taxon>
        <taxon>Flavobacteriales</taxon>
        <taxon>Flavobacteriaceae</taxon>
    </lineage>
</organism>
<protein>
    <submittedName>
        <fullName evidence="1">Methyltransferase</fullName>
    </submittedName>
</protein>
<dbReference type="Gene3D" id="3.40.50.150">
    <property type="entry name" value="Vaccinia Virus protein VP39"/>
    <property type="match status" value="1"/>
</dbReference>
<keyword evidence="2" id="KW-1185">Reference proteome</keyword>
<dbReference type="STRING" id="996801.BW723_04985"/>
<evidence type="ECO:0000313" key="1">
    <source>
        <dbReference type="EMBL" id="OBY63293.1"/>
    </source>
</evidence>
<dbReference type="AlphaFoldDB" id="A0A1B8TUG2"/>
<dbReference type="InterPro" id="IPR029063">
    <property type="entry name" value="SAM-dependent_MTases_sf"/>
</dbReference>
<dbReference type="RefSeq" id="WP_068361421.1">
    <property type="nucleotide sequence ID" value="NZ_CP019337.1"/>
</dbReference>
<comment type="caution">
    <text evidence="1">The sequence shown here is derived from an EMBL/GenBank/DDBJ whole genome shotgun (WGS) entry which is preliminary data.</text>
</comment>
<dbReference type="KEGG" id="prn:BW723_04985"/>
<reference evidence="2" key="1">
    <citation type="submission" date="2016-02" db="EMBL/GenBank/DDBJ databases">
        <title>Paenibacillus sp. LPB0068, isolated from Crassostrea gigas.</title>
        <authorList>
            <person name="Shin S.-K."/>
            <person name="Yi H."/>
        </authorList>
    </citation>
    <scope>NUCLEOTIDE SEQUENCE [LARGE SCALE GENOMIC DNA]</scope>
    <source>
        <strain evidence="2">KCTC 23969</strain>
    </source>
</reference>
<dbReference type="PANTHER" id="PTHR43861">
    <property type="entry name" value="TRANS-ACONITATE 2-METHYLTRANSFERASE-RELATED"/>
    <property type="match status" value="1"/>
</dbReference>
<sequence>MNKKIDFYKDLKPFLECKDFTVSGEVYQVKKNEEFDMLVTVPIPENLGDYYKSEDYISHTDSKKSLFDKVYQSVKNITLKRKLKLMNSFTTSSKNILDVGAGTGDFLKVCANNSWNVYGTEPDIGARNIALKKGITLQEDLSTFKNNLFDVITLWHVLEHVENLEEYITTLNNLLSEKGRLVIAVPNYKSYDANYYQQFWAAFDVPRHLWHFSQNSISKLFAKEYMLVEKTLPMMFDAYYVSLLSEKYKVGAMKPISAFLKGFKSNLKAKTTKEYSSLIYVLKKK</sequence>
<gene>
    <name evidence="1" type="ORF">LPB301_10725</name>
</gene>
<dbReference type="EMBL" id="LSFL01000035">
    <property type="protein sequence ID" value="OBY63293.1"/>
    <property type="molecule type" value="Genomic_DNA"/>
</dbReference>
<accession>A0A1B8TUG2</accession>